<keyword evidence="10" id="KW-1185">Reference proteome</keyword>
<sequence length="477" mass="51889">MFCSSSKGHKRPPWLLQIRSSTAFIIATVWTSSFTDYFLYAMIVPVMPTALVDRAGVPYDEREYWVSVLLMCEAAVAFVCCPIFGYLVDIAPARKFPYLFGLILLGASMGMLAAAHTVWLFIVARLLQGGATAMVAVAGLALMTDSVSFDNLGQTIGYLGSSIALGFLLGPLLGGLVYNAAGYNAVFAMAFAIIGVDLVMRVAVIEKKVARAWLSDTPEENPGDEYPQRSSETLETPTGWRNIALLRIARQPRVIVSSFALLVQGILYSAFDSTIPVFVEDKFGWSPFGAGMTFLPSAITALFQPYFGSISDRYGARLVTFTCFLLLSPPLISLRFVESNTTPHIILLLSLLTLIGLLLNACVPALYVETQQVLEEMETARPGIFGKRGAVAQAFGIQTMSSFMGLFLGPLWGGFVEYRFGWKTMAWTLGLLAAVTAVPMLWLSNGAPGEVVEGTERERERLLPGERREAADGNVGV</sequence>
<dbReference type="EMBL" id="BHVY01000005">
    <property type="protein sequence ID" value="GIJ88711.1"/>
    <property type="molecule type" value="Genomic_DNA"/>
</dbReference>
<feature type="transmembrane region" description="Helical" evidence="7">
    <location>
        <begin position="99"/>
        <end position="120"/>
    </location>
</feature>
<evidence type="ECO:0000259" key="8">
    <source>
        <dbReference type="PROSITE" id="PS50850"/>
    </source>
</evidence>
<comment type="similarity">
    <text evidence="2">Belongs to the major facilitator superfamily. Vesicular transporter family.</text>
</comment>
<feature type="transmembrane region" description="Helical" evidence="7">
    <location>
        <begin position="424"/>
        <end position="443"/>
    </location>
</feature>
<accession>A0A9P3BCC0</accession>
<evidence type="ECO:0000256" key="4">
    <source>
        <dbReference type="ARBA" id="ARBA00022692"/>
    </source>
</evidence>
<dbReference type="GeneID" id="67006248"/>
<dbReference type="RefSeq" id="XP_043159457.1">
    <property type="nucleotide sequence ID" value="XM_043303522.1"/>
</dbReference>
<feature type="transmembrane region" description="Helical" evidence="7">
    <location>
        <begin position="126"/>
        <end position="144"/>
    </location>
</feature>
<dbReference type="Gene3D" id="1.20.1250.20">
    <property type="entry name" value="MFS general substrate transporter like domains"/>
    <property type="match status" value="2"/>
</dbReference>
<keyword evidence="6 7" id="KW-0472">Membrane</keyword>
<evidence type="ECO:0000256" key="7">
    <source>
        <dbReference type="SAM" id="Phobius"/>
    </source>
</evidence>
<feature type="transmembrane region" description="Helical" evidence="7">
    <location>
        <begin position="389"/>
        <end position="412"/>
    </location>
</feature>
<evidence type="ECO:0000313" key="9">
    <source>
        <dbReference type="EMBL" id="GIJ88711.1"/>
    </source>
</evidence>
<dbReference type="InterPro" id="IPR011701">
    <property type="entry name" value="MFS"/>
</dbReference>
<feature type="transmembrane region" description="Helical" evidence="7">
    <location>
        <begin position="156"/>
        <end position="178"/>
    </location>
</feature>
<feature type="transmembrane region" description="Helical" evidence="7">
    <location>
        <begin position="283"/>
        <end position="303"/>
    </location>
</feature>
<evidence type="ECO:0000256" key="3">
    <source>
        <dbReference type="ARBA" id="ARBA00022448"/>
    </source>
</evidence>
<dbReference type="GO" id="GO:0022857">
    <property type="term" value="F:transmembrane transporter activity"/>
    <property type="evidence" value="ECO:0007669"/>
    <property type="project" value="InterPro"/>
</dbReference>
<dbReference type="GO" id="GO:0016020">
    <property type="term" value="C:membrane"/>
    <property type="evidence" value="ECO:0007669"/>
    <property type="project" value="UniProtKB-SubCell"/>
</dbReference>
<evidence type="ECO:0000256" key="2">
    <source>
        <dbReference type="ARBA" id="ARBA00006829"/>
    </source>
</evidence>
<evidence type="ECO:0000256" key="1">
    <source>
        <dbReference type="ARBA" id="ARBA00004141"/>
    </source>
</evidence>
<feature type="transmembrane region" description="Helical" evidence="7">
    <location>
        <begin position="344"/>
        <end position="368"/>
    </location>
</feature>
<dbReference type="Proteomes" id="UP001043456">
    <property type="component" value="Unassembled WGS sequence"/>
</dbReference>
<dbReference type="InterPro" id="IPR036259">
    <property type="entry name" value="MFS_trans_sf"/>
</dbReference>
<comment type="caution">
    <text evidence="9">The sequence shown here is derived from an EMBL/GenBank/DDBJ whole genome shotgun (WGS) entry which is preliminary data.</text>
</comment>
<dbReference type="PRINTS" id="PR01035">
    <property type="entry name" value="TCRTETA"/>
</dbReference>
<feature type="transmembrane region" description="Helical" evidence="7">
    <location>
        <begin position="315"/>
        <end position="332"/>
    </location>
</feature>
<dbReference type="InterPro" id="IPR020846">
    <property type="entry name" value="MFS_dom"/>
</dbReference>
<feature type="transmembrane region" description="Helical" evidence="7">
    <location>
        <begin position="184"/>
        <end position="204"/>
    </location>
</feature>
<organism evidence="9 10">
    <name type="scientific">Aspergillus pseudoviridinutans</name>
    <dbReference type="NCBI Taxonomy" id="1517512"/>
    <lineage>
        <taxon>Eukaryota</taxon>
        <taxon>Fungi</taxon>
        <taxon>Dikarya</taxon>
        <taxon>Ascomycota</taxon>
        <taxon>Pezizomycotina</taxon>
        <taxon>Eurotiomycetes</taxon>
        <taxon>Eurotiomycetidae</taxon>
        <taxon>Eurotiales</taxon>
        <taxon>Aspergillaceae</taxon>
        <taxon>Aspergillus</taxon>
        <taxon>Aspergillus subgen. Fumigati</taxon>
    </lineage>
</organism>
<feature type="transmembrane region" description="Helical" evidence="7">
    <location>
        <begin position="254"/>
        <end position="271"/>
    </location>
</feature>
<keyword evidence="5 7" id="KW-1133">Transmembrane helix</keyword>
<dbReference type="AlphaFoldDB" id="A0A9P3BCC0"/>
<dbReference type="PANTHER" id="PTHR23506">
    <property type="entry name" value="GH10249P"/>
    <property type="match status" value="1"/>
</dbReference>
<protein>
    <recommendedName>
        <fullName evidence="8">Major facilitator superfamily (MFS) profile domain-containing protein</fullName>
    </recommendedName>
</protein>
<dbReference type="InterPro" id="IPR050930">
    <property type="entry name" value="MFS_Vesicular_Transporter"/>
</dbReference>
<proteinExistence type="inferred from homology"/>
<feature type="transmembrane region" description="Helical" evidence="7">
    <location>
        <begin position="64"/>
        <end position="87"/>
    </location>
</feature>
<dbReference type="SUPFAM" id="SSF103473">
    <property type="entry name" value="MFS general substrate transporter"/>
    <property type="match status" value="1"/>
</dbReference>
<keyword evidence="3" id="KW-0813">Transport</keyword>
<evidence type="ECO:0000256" key="5">
    <source>
        <dbReference type="ARBA" id="ARBA00022989"/>
    </source>
</evidence>
<dbReference type="InterPro" id="IPR001958">
    <property type="entry name" value="Tet-R_TetA/multi-R_MdtG-like"/>
</dbReference>
<dbReference type="OrthoDB" id="5086884at2759"/>
<evidence type="ECO:0000256" key="6">
    <source>
        <dbReference type="ARBA" id="ARBA00023136"/>
    </source>
</evidence>
<dbReference type="Pfam" id="PF07690">
    <property type="entry name" value="MFS_1"/>
    <property type="match status" value="1"/>
</dbReference>
<dbReference type="CDD" id="cd17325">
    <property type="entry name" value="MFS_MdtG_SLC18_like"/>
    <property type="match status" value="1"/>
</dbReference>
<feature type="domain" description="Major facilitator superfamily (MFS) profile" evidence="8">
    <location>
        <begin position="25"/>
        <end position="448"/>
    </location>
</feature>
<reference evidence="9 10" key="1">
    <citation type="submission" date="2018-10" db="EMBL/GenBank/DDBJ databases">
        <title>Pan-genome distribution and transcriptional activeness of fungal secondary metabolism genes in Aspergillus section Fumigati.</title>
        <authorList>
            <person name="Takahashi H."/>
            <person name="Umemura M."/>
            <person name="Ninomiya A."/>
            <person name="Kusuya Y."/>
            <person name="Urayama S."/>
            <person name="Shimizu M."/>
            <person name="Watanabe A."/>
            <person name="Kamei K."/>
            <person name="Yaguchi T."/>
            <person name="Hagiwara D."/>
        </authorList>
    </citation>
    <scope>NUCLEOTIDE SEQUENCE [LARGE SCALE GENOMIC DNA]</scope>
    <source>
        <strain evidence="9 10">IFM 55266</strain>
    </source>
</reference>
<feature type="transmembrane region" description="Helical" evidence="7">
    <location>
        <begin position="21"/>
        <end position="44"/>
    </location>
</feature>
<comment type="subcellular location">
    <subcellularLocation>
        <location evidence="1">Membrane</location>
        <topology evidence="1">Multi-pass membrane protein</topology>
    </subcellularLocation>
</comment>
<dbReference type="PANTHER" id="PTHR23506:SF29">
    <property type="entry name" value="TRANSPORTER, PUTATIVE (AFU_ORTHOLOGUE AFUA_2G10530)-RELATED"/>
    <property type="match status" value="1"/>
</dbReference>
<keyword evidence="4 7" id="KW-0812">Transmembrane</keyword>
<gene>
    <name evidence="9" type="ORF">Asppvi_007638</name>
</gene>
<dbReference type="PROSITE" id="PS50850">
    <property type="entry name" value="MFS"/>
    <property type="match status" value="1"/>
</dbReference>
<name>A0A9P3BCC0_9EURO</name>
<evidence type="ECO:0000313" key="10">
    <source>
        <dbReference type="Proteomes" id="UP001043456"/>
    </source>
</evidence>